<feature type="transmembrane region" description="Helical" evidence="1">
    <location>
        <begin position="12"/>
        <end position="31"/>
    </location>
</feature>
<feature type="transmembrane region" description="Helical" evidence="1">
    <location>
        <begin position="247"/>
        <end position="265"/>
    </location>
</feature>
<gene>
    <name evidence="2" type="ORF">ACFL6M_07900</name>
</gene>
<organism evidence="2 3">
    <name type="scientific">Eiseniibacteriota bacterium</name>
    <dbReference type="NCBI Taxonomy" id="2212470"/>
    <lineage>
        <taxon>Bacteria</taxon>
        <taxon>Candidatus Eiseniibacteriota</taxon>
    </lineage>
</organism>
<proteinExistence type="predicted"/>
<reference evidence="2 3" key="1">
    <citation type="submission" date="2024-09" db="EMBL/GenBank/DDBJ databases">
        <authorList>
            <person name="D'Angelo T."/>
        </authorList>
    </citation>
    <scope>NUCLEOTIDE SEQUENCE [LARGE SCALE GENOMIC DNA]</scope>
    <source>
        <strain evidence="2">SAG AM-320-E07</strain>
    </source>
</reference>
<feature type="non-terminal residue" evidence="2">
    <location>
        <position position="1"/>
    </location>
</feature>
<evidence type="ECO:0000313" key="2">
    <source>
        <dbReference type="EMBL" id="MFC1573501.1"/>
    </source>
</evidence>
<keyword evidence="1" id="KW-0472">Membrane</keyword>
<protein>
    <submittedName>
        <fullName evidence="2">Uncharacterized protein</fullName>
    </submittedName>
</protein>
<name>A0ABV6YMD4_UNCEI</name>
<comment type="caution">
    <text evidence="2">The sequence shown here is derived from an EMBL/GenBank/DDBJ whole genome shotgun (WGS) entry which is preliminary data.</text>
</comment>
<keyword evidence="1" id="KW-1133">Transmembrane helix</keyword>
<sequence length="278" mass="30550">WYDRLLTVDRRWIYLILGLAVIFPVIVEMFVPVSLSSEVQAVYDFNETIRDGKILHLAIDYDPSTMAELNPMAEAMMRQVFEHNGRLIISSLSQFGPAMADELITRIAAEYGKESGVDFVFLGYKPYPAITILAMGSDYRVPFPTDYYGNEVNELPMMAGVHNFDDVEGVVALAGGTAADMWIIYGNAKFGVSVALGVTGVMASDYYPYLQAGQIFGLIPGIKGAAEYEQLKGIRGEGSRGIPYQTTSHAVILAFIIITNIAFFAKRAATRRQGGMVA</sequence>
<accession>A0ABV6YMD4</accession>
<keyword evidence="1" id="KW-0812">Transmembrane</keyword>
<dbReference type="Proteomes" id="UP001593833">
    <property type="component" value="Unassembled WGS sequence"/>
</dbReference>
<keyword evidence="3" id="KW-1185">Reference proteome</keyword>
<dbReference type="EMBL" id="JBHPKH010000191">
    <property type="protein sequence ID" value="MFC1573501.1"/>
    <property type="molecule type" value="Genomic_DNA"/>
</dbReference>
<evidence type="ECO:0000256" key="1">
    <source>
        <dbReference type="SAM" id="Phobius"/>
    </source>
</evidence>
<evidence type="ECO:0000313" key="3">
    <source>
        <dbReference type="Proteomes" id="UP001593833"/>
    </source>
</evidence>